<keyword evidence="1" id="KW-1133">Transmembrane helix</keyword>
<keyword evidence="1" id="KW-0472">Membrane</keyword>
<gene>
    <name evidence="2" type="ORF">V8G54_011439</name>
</gene>
<keyword evidence="3" id="KW-1185">Reference proteome</keyword>
<proteinExistence type="predicted"/>
<feature type="non-terminal residue" evidence="2">
    <location>
        <position position="1"/>
    </location>
</feature>
<evidence type="ECO:0000256" key="1">
    <source>
        <dbReference type="SAM" id="Phobius"/>
    </source>
</evidence>
<reference evidence="2 3" key="1">
    <citation type="journal article" date="2023" name="Life. Sci Alliance">
        <title>Evolutionary insights into 3D genome organization and epigenetic landscape of Vigna mungo.</title>
        <authorList>
            <person name="Junaid A."/>
            <person name="Singh B."/>
            <person name="Bhatia S."/>
        </authorList>
    </citation>
    <scope>NUCLEOTIDE SEQUENCE [LARGE SCALE GENOMIC DNA]</scope>
    <source>
        <strain evidence="2">Urdbean</strain>
    </source>
</reference>
<evidence type="ECO:0000313" key="3">
    <source>
        <dbReference type="Proteomes" id="UP001374535"/>
    </source>
</evidence>
<feature type="transmembrane region" description="Helical" evidence="1">
    <location>
        <begin position="12"/>
        <end position="32"/>
    </location>
</feature>
<dbReference type="Proteomes" id="UP001374535">
    <property type="component" value="Chromosome 4"/>
</dbReference>
<dbReference type="AlphaFoldDB" id="A0AAQ3NRB1"/>
<evidence type="ECO:0000313" key="2">
    <source>
        <dbReference type="EMBL" id="WVZ13873.1"/>
    </source>
</evidence>
<organism evidence="2 3">
    <name type="scientific">Vigna mungo</name>
    <name type="common">Black gram</name>
    <name type="synonym">Phaseolus mungo</name>
    <dbReference type="NCBI Taxonomy" id="3915"/>
    <lineage>
        <taxon>Eukaryota</taxon>
        <taxon>Viridiplantae</taxon>
        <taxon>Streptophyta</taxon>
        <taxon>Embryophyta</taxon>
        <taxon>Tracheophyta</taxon>
        <taxon>Spermatophyta</taxon>
        <taxon>Magnoliopsida</taxon>
        <taxon>eudicotyledons</taxon>
        <taxon>Gunneridae</taxon>
        <taxon>Pentapetalae</taxon>
        <taxon>rosids</taxon>
        <taxon>fabids</taxon>
        <taxon>Fabales</taxon>
        <taxon>Fabaceae</taxon>
        <taxon>Papilionoideae</taxon>
        <taxon>50 kb inversion clade</taxon>
        <taxon>NPAAA clade</taxon>
        <taxon>indigoferoid/millettioid clade</taxon>
        <taxon>Phaseoleae</taxon>
        <taxon>Vigna</taxon>
    </lineage>
</organism>
<accession>A0AAQ3NRB1</accession>
<keyword evidence="1" id="KW-0812">Transmembrane</keyword>
<name>A0AAQ3NRB1_VIGMU</name>
<dbReference type="EMBL" id="CP144697">
    <property type="protein sequence ID" value="WVZ13873.1"/>
    <property type="molecule type" value="Genomic_DNA"/>
</dbReference>
<sequence>GRRHCLHHWSLPLPLPLAAIINFFNLLFHVAASTSLARTTLFVVAIGRSLSPPVVRHRLRSFVVAFDRLSPPSTFVTTFGCFVVASIVLDKKEKNDFGRQKSPFSEK</sequence>
<protein>
    <submittedName>
        <fullName evidence="2">Uncharacterized protein</fullName>
    </submittedName>
</protein>
<feature type="transmembrane region" description="Helical" evidence="1">
    <location>
        <begin position="69"/>
        <end position="89"/>
    </location>
</feature>